<keyword evidence="3" id="KW-1185">Reference proteome</keyword>
<dbReference type="Gene3D" id="1.10.10.10">
    <property type="entry name" value="Winged helix-like DNA-binding domain superfamily/Winged helix DNA-binding domain"/>
    <property type="match status" value="1"/>
</dbReference>
<dbReference type="RefSeq" id="WP_184869295.1">
    <property type="nucleotide sequence ID" value="NZ_BAAAWY010000004.1"/>
</dbReference>
<dbReference type="AlphaFoldDB" id="A0A7W9KQB5"/>
<evidence type="ECO:0000313" key="2">
    <source>
        <dbReference type="EMBL" id="MBB5896788.1"/>
    </source>
</evidence>
<dbReference type="InterPro" id="IPR000835">
    <property type="entry name" value="HTH_MarR-typ"/>
</dbReference>
<dbReference type="PANTHER" id="PTHR33164">
    <property type="entry name" value="TRANSCRIPTIONAL REGULATOR, MARR FAMILY"/>
    <property type="match status" value="1"/>
</dbReference>
<evidence type="ECO:0000259" key="1">
    <source>
        <dbReference type="PROSITE" id="PS50995"/>
    </source>
</evidence>
<proteinExistence type="predicted"/>
<dbReference type="SUPFAM" id="SSF46785">
    <property type="entry name" value="Winged helix' DNA-binding domain"/>
    <property type="match status" value="1"/>
</dbReference>
<protein>
    <submittedName>
        <fullName evidence="2">DNA-binding MarR family transcriptional regulator</fullName>
    </submittedName>
</protein>
<dbReference type="Pfam" id="PF01047">
    <property type="entry name" value="MarR"/>
    <property type="match status" value="1"/>
</dbReference>
<sequence>MPSDDDTPGHDPEDLRRTSLPQLIALAGHVVNRQWHRITQQHGVSAAGANALLMLKDGPAVHREVAHRCWLHPSTMTGIVDTLVRDALVTRTRSETDRRQVLLALTPRGSALVRDLGLEIEKRFAAVENAVDERAEVVREFLIDTILTDATSEGTR</sequence>
<dbReference type="GO" id="GO:0003700">
    <property type="term" value="F:DNA-binding transcription factor activity"/>
    <property type="evidence" value="ECO:0007669"/>
    <property type="project" value="InterPro"/>
</dbReference>
<dbReference type="InterPro" id="IPR036390">
    <property type="entry name" value="WH_DNA-bd_sf"/>
</dbReference>
<feature type="domain" description="HTH marR-type" evidence="1">
    <location>
        <begin position="17"/>
        <end position="148"/>
    </location>
</feature>
<dbReference type="GO" id="GO:0003677">
    <property type="term" value="F:DNA binding"/>
    <property type="evidence" value="ECO:0007669"/>
    <property type="project" value="UniProtKB-KW"/>
</dbReference>
<dbReference type="Proteomes" id="UP000585638">
    <property type="component" value="Unassembled WGS sequence"/>
</dbReference>
<dbReference type="EMBL" id="JACHIR010000002">
    <property type="protein sequence ID" value="MBB5896788.1"/>
    <property type="molecule type" value="Genomic_DNA"/>
</dbReference>
<comment type="caution">
    <text evidence="2">The sequence shown here is derived from an EMBL/GenBank/DDBJ whole genome shotgun (WGS) entry which is preliminary data.</text>
</comment>
<dbReference type="SMART" id="SM00347">
    <property type="entry name" value="HTH_MARR"/>
    <property type="match status" value="1"/>
</dbReference>
<dbReference type="GO" id="GO:0006950">
    <property type="term" value="P:response to stress"/>
    <property type="evidence" value="ECO:0007669"/>
    <property type="project" value="TreeGrafter"/>
</dbReference>
<dbReference type="InterPro" id="IPR039422">
    <property type="entry name" value="MarR/SlyA-like"/>
</dbReference>
<keyword evidence="2" id="KW-0238">DNA-binding</keyword>
<dbReference type="PROSITE" id="PS50995">
    <property type="entry name" value="HTH_MARR_2"/>
    <property type="match status" value="1"/>
</dbReference>
<name>A0A7W9KQB5_9PSEU</name>
<gene>
    <name evidence="2" type="ORF">BJ998_008047</name>
</gene>
<organism evidence="2 3">
    <name type="scientific">Kutzneria kofuensis</name>
    <dbReference type="NCBI Taxonomy" id="103725"/>
    <lineage>
        <taxon>Bacteria</taxon>
        <taxon>Bacillati</taxon>
        <taxon>Actinomycetota</taxon>
        <taxon>Actinomycetes</taxon>
        <taxon>Pseudonocardiales</taxon>
        <taxon>Pseudonocardiaceae</taxon>
        <taxon>Kutzneria</taxon>
    </lineage>
</organism>
<evidence type="ECO:0000313" key="3">
    <source>
        <dbReference type="Proteomes" id="UP000585638"/>
    </source>
</evidence>
<dbReference type="InterPro" id="IPR036388">
    <property type="entry name" value="WH-like_DNA-bd_sf"/>
</dbReference>
<accession>A0A7W9KQB5</accession>
<reference evidence="2 3" key="1">
    <citation type="submission" date="2020-08" db="EMBL/GenBank/DDBJ databases">
        <title>Sequencing the genomes of 1000 actinobacteria strains.</title>
        <authorList>
            <person name="Klenk H.-P."/>
        </authorList>
    </citation>
    <scope>NUCLEOTIDE SEQUENCE [LARGE SCALE GENOMIC DNA]</scope>
    <source>
        <strain evidence="2 3">DSM 43851</strain>
    </source>
</reference>
<dbReference type="PANTHER" id="PTHR33164:SF43">
    <property type="entry name" value="HTH-TYPE TRANSCRIPTIONAL REPRESSOR YETL"/>
    <property type="match status" value="1"/>
</dbReference>